<dbReference type="RefSeq" id="WP_094851325.1">
    <property type="nucleotide sequence ID" value="NZ_NEVM01000001.1"/>
</dbReference>
<dbReference type="CDD" id="cd08474">
    <property type="entry name" value="PBP2_CrgA_like_5"/>
    <property type="match status" value="1"/>
</dbReference>
<dbReference type="InterPro" id="IPR036390">
    <property type="entry name" value="WH_DNA-bd_sf"/>
</dbReference>
<protein>
    <submittedName>
        <fullName evidence="6">LysR family transcriptional regulator</fullName>
    </submittedName>
</protein>
<dbReference type="SUPFAM" id="SSF46785">
    <property type="entry name" value="Winged helix' DNA-binding domain"/>
    <property type="match status" value="1"/>
</dbReference>
<dbReference type="Gene3D" id="3.40.190.290">
    <property type="match status" value="1"/>
</dbReference>
<proteinExistence type="inferred from homology"/>
<dbReference type="Gene3D" id="1.10.10.10">
    <property type="entry name" value="Winged helix-like DNA-binding domain superfamily/Winged helix DNA-binding domain"/>
    <property type="match status" value="1"/>
</dbReference>
<dbReference type="PANTHER" id="PTHR30537:SF1">
    <property type="entry name" value="HTH-TYPE TRANSCRIPTIONAL REGULATOR PGRR"/>
    <property type="match status" value="1"/>
</dbReference>
<dbReference type="GO" id="GO:0043565">
    <property type="term" value="F:sequence-specific DNA binding"/>
    <property type="evidence" value="ECO:0007669"/>
    <property type="project" value="TreeGrafter"/>
</dbReference>
<dbReference type="InterPro" id="IPR036388">
    <property type="entry name" value="WH-like_DNA-bd_sf"/>
</dbReference>
<evidence type="ECO:0000256" key="2">
    <source>
        <dbReference type="ARBA" id="ARBA00023015"/>
    </source>
</evidence>
<comment type="caution">
    <text evidence="6">The sequence shown here is derived from an EMBL/GenBank/DDBJ whole genome shotgun (WGS) entry which is preliminary data.</text>
</comment>
<evidence type="ECO:0000256" key="1">
    <source>
        <dbReference type="ARBA" id="ARBA00009437"/>
    </source>
</evidence>
<dbReference type="Proteomes" id="UP000216020">
    <property type="component" value="Unassembled WGS sequence"/>
</dbReference>
<dbReference type="PANTHER" id="PTHR30537">
    <property type="entry name" value="HTH-TYPE TRANSCRIPTIONAL REGULATOR"/>
    <property type="match status" value="1"/>
</dbReference>
<dbReference type="OrthoDB" id="5525645at2"/>
<gene>
    <name evidence="6" type="ORF">CAL29_01965</name>
</gene>
<dbReference type="FunFam" id="1.10.10.10:FF:000001">
    <property type="entry name" value="LysR family transcriptional regulator"/>
    <property type="match status" value="1"/>
</dbReference>
<dbReference type="InterPro" id="IPR000847">
    <property type="entry name" value="LysR_HTH_N"/>
</dbReference>
<dbReference type="InterPro" id="IPR005119">
    <property type="entry name" value="LysR_subst-bd"/>
</dbReference>
<accession>A0A261SIF8</accession>
<evidence type="ECO:0000313" key="6">
    <source>
        <dbReference type="EMBL" id="OZI37218.1"/>
    </source>
</evidence>
<keyword evidence="2" id="KW-0805">Transcription regulation</keyword>
<evidence type="ECO:0000256" key="3">
    <source>
        <dbReference type="ARBA" id="ARBA00023125"/>
    </source>
</evidence>
<dbReference type="AlphaFoldDB" id="A0A261SIF8"/>
<comment type="similarity">
    <text evidence="1">Belongs to the LysR transcriptional regulatory family.</text>
</comment>
<dbReference type="InterPro" id="IPR058163">
    <property type="entry name" value="LysR-type_TF_proteobact-type"/>
</dbReference>
<dbReference type="SUPFAM" id="SSF53850">
    <property type="entry name" value="Periplasmic binding protein-like II"/>
    <property type="match status" value="1"/>
</dbReference>
<name>A0A261SIF8_9BORD</name>
<evidence type="ECO:0000256" key="4">
    <source>
        <dbReference type="ARBA" id="ARBA00023163"/>
    </source>
</evidence>
<keyword evidence="4" id="KW-0804">Transcription</keyword>
<dbReference type="GO" id="GO:0006351">
    <property type="term" value="P:DNA-templated transcription"/>
    <property type="evidence" value="ECO:0007669"/>
    <property type="project" value="TreeGrafter"/>
</dbReference>
<dbReference type="GO" id="GO:0003700">
    <property type="term" value="F:DNA-binding transcription factor activity"/>
    <property type="evidence" value="ECO:0007669"/>
    <property type="project" value="InterPro"/>
</dbReference>
<evidence type="ECO:0000313" key="7">
    <source>
        <dbReference type="Proteomes" id="UP000216020"/>
    </source>
</evidence>
<dbReference type="PROSITE" id="PS50931">
    <property type="entry name" value="HTH_LYSR"/>
    <property type="match status" value="1"/>
</dbReference>
<sequence>MAKVNDLRAFLAVAREQSFTKAAAKLGLAPSDLSNTMRALEGRLGVHLLVRTPRSVTLTATGARLMHAIAPLFDRIATNEEAAEAARDKPRGVIRVTCTDEQIELCIRPKLAKFLEDYPEITLELYVDEDVDDGCADAVEEPFDAGIRMGASTGKGMIAVRIGPDWRLAVVGSPAYFARHSVPETPDELIRHRCINLRPRPADPIHAWEFEKDGKPFTIETAGQLVFNRIAHALDAAVDGFGLAYVPEELAAPYLADGRLEAALADWSPYFQGFHLCYPKGRQPSPAFAAFVEALKYPGPVGPGLENLYI</sequence>
<dbReference type="Pfam" id="PF00126">
    <property type="entry name" value="HTH_1"/>
    <property type="match status" value="1"/>
</dbReference>
<dbReference type="Pfam" id="PF03466">
    <property type="entry name" value="LysR_substrate"/>
    <property type="match status" value="1"/>
</dbReference>
<evidence type="ECO:0000259" key="5">
    <source>
        <dbReference type="PROSITE" id="PS50931"/>
    </source>
</evidence>
<feature type="domain" description="HTH lysR-type" evidence="5">
    <location>
        <begin position="1"/>
        <end position="59"/>
    </location>
</feature>
<organism evidence="6 7">
    <name type="scientific">Bordetella genomosp. 10</name>
    <dbReference type="NCBI Taxonomy" id="1416804"/>
    <lineage>
        <taxon>Bacteria</taxon>
        <taxon>Pseudomonadati</taxon>
        <taxon>Pseudomonadota</taxon>
        <taxon>Betaproteobacteria</taxon>
        <taxon>Burkholderiales</taxon>
        <taxon>Alcaligenaceae</taxon>
        <taxon>Bordetella</taxon>
    </lineage>
</organism>
<keyword evidence="7" id="KW-1185">Reference proteome</keyword>
<dbReference type="EMBL" id="NEVM01000001">
    <property type="protein sequence ID" value="OZI37218.1"/>
    <property type="molecule type" value="Genomic_DNA"/>
</dbReference>
<reference evidence="7" key="1">
    <citation type="submission" date="2017-05" db="EMBL/GenBank/DDBJ databases">
        <title>Complete and WGS of Bordetella genogroups.</title>
        <authorList>
            <person name="Spilker T."/>
            <person name="Lipuma J."/>
        </authorList>
    </citation>
    <scope>NUCLEOTIDE SEQUENCE [LARGE SCALE GENOMIC DNA]</scope>
    <source>
        <strain evidence="7">AU16122</strain>
    </source>
</reference>
<keyword evidence="3" id="KW-0238">DNA-binding</keyword>